<evidence type="ECO:0000313" key="1">
    <source>
        <dbReference type="EMBL" id="KAH6948202.1"/>
    </source>
</evidence>
<gene>
    <name evidence="1" type="ORF">HPB50_023176</name>
</gene>
<proteinExistence type="predicted"/>
<protein>
    <submittedName>
        <fullName evidence="1">Uncharacterized protein</fullName>
    </submittedName>
</protein>
<sequence>MNQDGVGEEDDLSLEEMPMWRQTHIYDAAYQDSLRKDAITATAKAAVWQQMVSRNNKVRPPKLPEGSYKAIFHIRGGFNASRFSHFQLSKLLSTAAGFPATMGLRQDPSTNAVTFSTESYDHPTKYLAIKSLKVNGQEHEVTSYSIPNSETCKGIIYIDRVCLGDVISEKDILPTLRECNPQMHFLEARRMGKTSDAVLVTFLGTKVPFWVKYEMAMLRCKPFRQRMEACTRCWTVGHRPDVCPTHKEETCHKCGTVTPPPDHLCIPKCVLCSGRHETGSVQFALRYKPKLPVPKVDKTPPTPNTKPPLQTKEQGPLPKKISRGRMAPSISYSL</sequence>
<organism evidence="1 2">
    <name type="scientific">Hyalomma asiaticum</name>
    <name type="common">Tick</name>
    <dbReference type="NCBI Taxonomy" id="266040"/>
    <lineage>
        <taxon>Eukaryota</taxon>
        <taxon>Metazoa</taxon>
        <taxon>Ecdysozoa</taxon>
        <taxon>Arthropoda</taxon>
        <taxon>Chelicerata</taxon>
        <taxon>Arachnida</taxon>
        <taxon>Acari</taxon>
        <taxon>Parasitiformes</taxon>
        <taxon>Ixodida</taxon>
        <taxon>Ixodoidea</taxon>
        <taxon>Ixodidae</taxon>
        <taxon>Hyalomminae</taxon>
        <taxon>Hyalomma</taxon>
    </lineage>
</organism>
<keyword evidence="2" id="KW-1185">Reference proteome</keyword>
<comment type="caution">
    <text evidence="1">The sequence shown here is derived from an EMBL/GenBank/DDBJ whole genome shotgun (WGS) entry which is preliminary data.</text>
</comment>
<reference evidence="1" key="1">
    <citation type="submission" date="2020-05" db="EMBL/GenBank/DDBJ databases">
        <title>Large-scale comparative analyses of tick genomes elucidate their genetic diversity and vector capacities.</title>
        <authorList>
            <person name="Jia N."/>
            <person name="Wang J."/>
            <person name="Shi W."/>
            <person name="Du L."/>
            <person name="Sun Y."/>
            <person name="Zhan W."/>
            <person name="Jiang J."/>
            <person name="Wang Q."/>
            <person name="Zhang B."/>
            <person name="Ji P."/>
            <person name="Sakyi L.B."/>
            <person name="Cui X."/>
            <person name="Yuan T."/>
            <person name="Jiang B."/>
            <person name="Yang W."/>
            <person name="Lam T.T.-Y."/>
            <person name="Chang Q."/>
            <person name="Ding S."/>
            <person name="Wang X."/>
            <person name="Zhu J."/>
            <person name="Ruan X."/>
            <person name="Zhao L."/>
            <person name="Wei J."/>
            <person name="Que T."/>
            <person name="Du C."/>
            <person name="Cheng J."/>
            <person name="Dai P."/>
            <person name="Han X."/>
            <person name="Huang E."/>
            <person name="Gao Y."/>
            <person name="Liu J."/>
            <person name="Shao H."/>
            <person name="Ye R."/>
            <person name="Li L."/>
            <person name="Wei W."/>
            <person name="Wang X."/>
            <person name="Wang C."/>
            <person name="Yang T."/>
            <person name="Huo Q."/>
            <person name="Li W."/>
            <person name="Guo W."/>
            <person name="Chen H."/>
            <person name="Zhou L."/>
            <person name="Ni X."/>
            <person name="Tian J."/>
            <person name="Zhou Y."/>
            <person name="Sheng Y."/>
            <person name="Liu T."/>
            <person name="Pan Y."/>
            <person name="Xia L."/>
            <person name="Li J."/>
            <person name="Zhao F."/>
            <person name="Cao W."/>
        </authorList>
    </citation>
    <scope>NUCLEOTIDE SEQUENCE</scope>
    <source>
        <strain evidence="1">Hyas-2018</strain>
    </source>
</reference>
<dbReference type="EMBL" id="CM023481">
    <property type="protein sequence ID" value="KAH6948202.1"/>
    <property type="molecule type" value="Genomic_DNA"/>
</dbReference>
<name>A0ACB7TS30_HYAAI</name>
<accession>A0ACB7TS30</accession>
<dbReference type="Proteomes" id="UP000821845">
    <property type="component" value="Chromosome 1"/>
</dbReference>
<evidence type="ECO:0000313" key="2">
    <source>
        <dbReference type="Proteomes" id="UP000821845"/>
    </source>
</evidence>